<dbReference type="RefSeq" id="WP_189060796.1">
    <property type="nucleotide sequence ID" value="NZ_BMMK01000029.1"/>
</dbReference>
<dbReference type="InterPro" id="IPR041583">
    <property type="entry name" value="TetR_C_31"/>
</dbReference>
<dbReference type="Proteomes" id="UP000637578">
    <property type="component" value="Unassembled WGS sequence"/>
</dbReference>
<dbReference type="InterPro" id="IPR036271">
    <property type="entry name" value="Tet_transcr_reg_TetR-rel_C_sf"/>
</dbReference>
<keyword evidence="1" id="KW-0805">Transcription regulation</keyword>
<keyword evidence="7" id="KW-1185">Reference proteome</keyword>
<evidence type="ECO:0000256" key="4">
    <source>
        <dbReference type="PROSITE-ProRule" id="PRU00335"/>
    </source>
</evidence>
<dbReference type="GO" id="GO:0000976">
    <property type="term" value="F:transcription cis-regulatory region binding"/>
    <property type="evidence" value="ECO:0007669"/>
    <property type="project" value="TreeGrafter"/>
</dbReference>
<dbReference type="PROSITE" id="PS50977">
    <property type="entry name" value="HTH_TETR_2"/>
    <property type="match status" value="1"/>
</dbReference>
<dbReference type="GO" id="GO:0003700">
    <property type="term" value="F:DNA-binding transcription factor activity"/>
    <property type="evidence" value="ECO:0007669"/>
    <property type="project" value="TreeGrafter"/>
</dbReference>
<reference evidence="6" key="1">
    <citation type="journal article" date="2014" name="Int. J. Syst. Evol. Microbiol.">
        <title>Complete genome sequence of Corynebacterium casei LMG S-19264T (=DSM 44701T), isolated from a smear-ripened cheese.</title>
        <authorList>
            <consortium name="US DOE Joint Genome Institute (JGI-PGF)"/>
            <person name="Walter F."/>
            <person name="Albersmeier A."/>
            <person name="Kalinowski J."/>
            <person name="Ruckert C."/>
        </authorList>
    </citation>
    <scope>NUCLEOTIDE SEQUENCE</scope>
    <source>
        <strain evidence="6">CGMCC 4.5737</strain>
    </source>
</reference>
<keyword evidence="2 4" id="KW-0238">DNA-binding</keyword>
<evidence type="ECO:0000313" key="7">
    <source>
        <dbReference type="Proteomes" id="UP000637578"/>
    </source>
</evidence>
<organism evidence="6 7">
    <name type="scientific">Longimycelium tulufanense</name>
    <dbReference type="NCBI Taxonomy" id="907463"/>
    <lineage>
        <taxon>Bacteria</taxon>
        <taxon>Bacillati</taxon>
        <taxon>Actinomycetota</taxon>
        <taxon>Actinomycetes</taxon>
        <taxon>Pseudonocardiales</taxon>
        <taxon>Pseudonocardiaceae</taxon>
        <taxon>Longimycelium</taxon>
    </lineage>
</organism>
<dbReference type="PANTHER" id="PTHR30055">
    <property type="entry name" value="HTH-TYPE TRANSCRIPTIONAL REGULATOR RUTR"/>
    <property type="match status" value="1"/>
</dbReference>
<protein>
    <recommendedName>
        <fullName evidence="5">HTH tetR-type domain-containing protein</fullName>
    </recommendedName>
</protein>
<dbReference type="InterPro" id="IPR001647">
    <property type="entry name" value="HTH_TetR"/>
</dbReference>
<dbReference type="SUPFAM" id="SSF46689">
    <property type="entry name" value="Homeodomain-like"/>
    <property type="match status" value="1"/>
</dbReference>
<dbReference type="EMBL" id="BMMK01000029">
    <property type="protein sequence ID" value="GGM72776.1"/>
    <property type="molecule type" value="Genomic_DNA"/>
</dbReference>
<reference evidence="6" key="2">
    <citation type="submission" date="2020-09" db="EMBL/GenBank/DDBJ databases">
        <authorList>
            <person name="Sun Q."/>
            <person name="Zhou Y."/>
        </authorList>
    </citation>
    <scope>NUCLEOTIDE SEQUENCE</scope>
    <source>
        <strain evidence="6">CGMCC 4.5737</strain>
    </source>
</reference>
<sequence>MRREQVLTAALRLVGERGVRALTHRAVDRAARVPAGTTSNHFRNRDALLAGMLAQLTEREATDLRKLLGRSRTLPPEDAVADLLAHWLGPARSRTTARYALFLEAARNPRLQRHVDEGRRLVRDLATQAAASAGATDAKRAAWVLTAFIDGVLLSAVTSSSSTPSVTELRYAAHAALIAAGVVWPPTNHQDDDAESHPTAAS</sequence>
<keyword evidence="3" id="KW-0804">Transcription</keyword>
<evidence type="ECO:0000313" key="6">
    <source>
        <dbReference type="EMBL" id="GGM72776.1"/>
    </source>
</evidence>
<dbReference type="Pfam" id="PF17940">
    <property type="entry name" value="TetR_C_31"/>
    <property type="match status" value="1"/>
</dbReference>
<proteinExistence type="predicted"/>
<dbReference type="PANTHER" id="PTHR30055:SF234">
    <property type="entry name" value="HTH-TYPE TRANSCRIPTIONAL REGULATOR BETI"/>
    <property type="match status" value="1"/>
</dbReference>
<evidence type="ECO:0000256" key="2">
    <source>
        <dbReference type="ARBA" id="ARBA00023125"/>
    </source>
</evidence>
<accession>A0A8J3FXA3</accession>
<comment type="caution">
    <text evidence="6">The sequence shown here is derived from an EMBL/GenBank/DDBJ whole genome shotgun (WGS) entry which is preliminary data.</text>
</comment>
<dbReference type="Pfam" id="PF00440">
    <property type="entry name" value="TetR_N"/>
    <property type="match status" value="1"/>
</dbReference>
<evidence type="ECO:0000256" key="3">
    <source>
        <dbReference type="ARBA" id="ARBA00023163"/>
    </source>
</evidence>
<dbReference type="SUPFAM" id="SSF48498">
    <property type="entry name" value="Tetracyclin repressor-like, C-terminal domain"/>
    <property type="match status" value="1"/>
</dbReference>
<dbReference type="AlphaFoldDB" id="A0A8J3FXA3"/>
<name>A0A8J3FXA3_9PSEU</name>
<dbReference type="Gene3D" id="1.10.357.10">
    <property type="entry name" value="Tetracycline Repressor, domain 2"/>
    <property type="match status" value="1"/>
</dbReference>
<dbReference type="InterPro" id="IPR050109">
    <property type="entry name" value="HTH-type_TetR-like_transc_reg"/>
</dbReference>
<feature type="DNA-binding region" description="H-T-H motif" evidence="4">
    <location>
        <begin position="23"/>
        <end position="42"/>
    </location>
</feature>
<feature type="domain" description="HTH tetR-type" evidence="5">
    <location>
        <begin position="1"/>
        <end position="60"/>
    </location>
</feature>
<evidence type="ECO:0000256" key="1">
    <source>
        <dbReference type="ARBA" id="ARBA00023015"/>
    </source>
</evidence>
<evidence type="ECO:0000259" key="5">
    <source>
        <dbReference type="PROSITE" id="PS50977"/>
    </source>
</evidence>
<dbReference type="InterPro" id="IPR009057">
    <property type="entry name" value="Homeodomain-like_sf"/>
</dbReference>
<gene>
    <name evidence="6" type="ORF">GCM10012275_49280</name>
</gene>